<reference evidence="3 4" key="1">
    <citation type="journal article" date="2019" name="Int. J. Syst. Evol. Microbiol.">
        <title>The Global Catalogue of Microorganisms (GCM) 10K type strain sequencing project: providing services to taxonomists for standard genome sequencing and annotation.</title>
        <authorList>
            <consortium name="The Broad Institute Genomics Platform"/>
            <consortium name="The Broad Institute Genome Sequencing Center for Infectious Disease"/>
            <person name="Wu L."/>
            <person name="Ma J."/>
        </authorList>
    </citation>
    <scope>NUCLEOTIDE SEQUENCE [LARGE SCALE GENOMIC DNA]</scope>
    <source>
        <strain evidence="3 4">Q85</strain>
    </source>
</reference>
<dbReference type="PANTHER" id="PTHR45663:SF11">
    <property type="entry name" value="GEO12009P1"/>
    <property type="match status" value="1"/>
</dbReference>
<dbReference type="Pfam" id="PF00085">
    <property type="entry name" value="Thioredoxin"/>
    <property type="match status" value="1"/>
</dbReference>
<dbReference type="AlphaFoldDB" id="A0ABD5YEQ1"/>
<evidence type="ECO:0000256" key="1">
    <source>
        <dbReference type="SAM" id="MobiDB-lite"/>
    </source>
</evidence>
<evidence type="ECO:0000313" key="4">
    <source>
        <dbReference type="Proteomes" id="UP001596390"/>
    </source>
</evidence>
<dbReference type="Proteomes" id="UP001596390">
    <property type="component" value="Unassembled WGS sequence"/>
</dbReference>
<dbReference type="EMBL" id="JBHSZZ010000039">
    <property type="protein sequence ID" value="MFC7187372.1"/>
    <property type="molecule type" value="Genomic_DNA"/>
</dbReference>
<proteinExistence type="predicted"/>
<feature type="domain" description="Thioredoxin" evidence="2">
    <location>
        <begin position="1"/>
        <end position="123"/>
    </location>
</feature>
<dbReference type="RefSeq" id="WP_267664633.1">
    <property type="nucleotide sequence ID" value="NZ_JAODIX010000039.1"/>
</dbReference>
<organism evidence="3 4">
    <name type="scientific">Halorubrum yunnanense</name>
    <dbReference type="NCBI Taxonomy" id="1526162"/>
    <lineage>
        <taxon>Archaea</taxon>
        <taxon>Methanobacteriati</taxon>
        <taxon>Methanobacteriota</taxon>
        <taxon>Stenosarchaea group</taxon>
        <taxon>Halobacteria</taxon>
        <taxon>Halobacteriales</taxon>
        <taxon>Haloferacaceae</taxon>
        <taxon>Halorubrum</taxon>
    </lineage>
</organism>
<dbReference type="PROSITE" id="PS51352">
    <property type="entry name" value="THIOREDOXIN_2"/>
    <property type="match status" value="1"/>
</dbReference>
<evidence type="ECO:0000259" key="2">
    <source>
        <dbReference type="PROSITE" id="PS51352"/>
    </source>
</evidence>
<feature type="region of interest" description="Disordered" evidence="1">
    <location>
        <begin position="1"/>
        <end position="21"/>
    </location>
</feature>
<comment type="caution">
    <text evidence="3">The sequence shown here is derived from an EMBL/GenBank/DDBJ whole genome shotgun (WGS) entry which is preliminary data.</text>
</comment>
<protein>
    <submittedName>
        <fullName evidence="3">Thioredoxin family protein</fullName>
    </submittedName>
</protein>
<sequence>MSNTTADSAESDGDGNVGRPSSLADADALDAFVADADAAIVEFYTNGCSLCDGMKPVLANVARDLGVDAALINPRDDAPLVERFDVRSVPLFVLFVDGEPVARRAEGFVPGEELAAWVEEHAG</sequence>
<evidence type="ECO:0000313" key="3">
    <source>
        <dbReference type="EMBL" id="MFC7187372.1"/>
    </source>
</evidence>
<dbReference type="SUPFAM" id="SSF52833">
    <property type="entry name" value="Thioredoxin-like"/>
    <property type="match status" value="1"/>
</dbReference>
<name>A0ABD5YEQ1_9EURY</name>
<keyword evidence="4" id="KW-1185">Reference proteome</keyword>
<dbReference type="CDD" id="cd02947">
    <property type="entry name" value="TRX_family"/>
    <property type="match status" value="1"/>
</dbReference>
<dbReference type="InterPro" id="IPR013766">
    <property type="entry name" value="Thioredoxin_domain"/>
</dbReference>
<gene>
    <name evidence="3" type="ORF">ACFQMK_10810</name>
</gene>
<dbReference type="Gene3D" id="3.40.30.10">
    <property type="entry name" value="Glutaredoxin"/>
    <property type="match status" value="1"/>
</dbReference>
<dbReference type="InterPro" id="IPR036249">
    <property type="entry name" value="Thioredoxin-like_sf"/>
</dbReference>
<dbReference type="PANTHER" id="PTHR45663">
    <property type="entry name" value="GEO12009P1"/>
    <property type="match status" value="1"/>
</dbReference>
<accession>A0ABD5YEQ1</accession>